<organism evidence="4 5">
    <name type="scientific">Streblomastix strix</name>
    <dbReference type="NCBI Taxonomy" id="222440"/>
    <lineage>
        <taxon>Eukaryota</taxon>
        <taxon>Metamonada</taxon>
        <taxon>Preaxostyla</taxon>
        <taxon>Oxymonadida</taxon>
        <taxon>Streblomastigidae</taxon>
        <taxon>Streblomastix</taxon>
    </lineage>
</organism>
<feature type="region of interest" description="Disordered" evidence="2">
    <location>
        <begin position="591"/>
        <end position="630"/>
    </location>
</feature>
<dbReference type="SMART" id="SM00156">
    <property type="entry name" value="PP2Ac"/>
    <property type="match status" value="1"/>
</dbReference>
<dbReference type="GO" id="GO:0005634">
    <property type="term" value="C:nucleus"/>
    <property type="evidence" value="ECO:0007669"/>
    <property type="project" value="TreeGrafter"/>
</dbReference>
<feature type="region of interest" description="Disordered" evidence="2">
    <location>
        <begin position="63"/>
        <end position="84"/>
    </location>
</feature>
<proteinExistence type="predicted"/>
<dbReference type="PRINTS" id="PR00114">
    <property type="entry name" value="STPHPHTASE"/>
</dbReference>
<dbReference type="InterPro" id="IPR029052">
    <property type="entry name" value="Metallo-depent_PP-like"/>
</dbReference>
<evidence type="ECO:0000256" key="2">
    <source>
        <dbReference type="SAM" id="MobiDB-lite"/>
    </source>
</evidence>
<feature type="compositionally biased region" description="Basic and acidic residues" evidence="2">
    <location>
        <begin position="608"/>
        <end position="626"/>
    </location>
</feature>
<dbReference type="Proteomes" id="UP000324800">
    <property type="component" value="Unassembled WGS sequence"/>
</dbReference>
<dbReference type="GO" id="GO:0004722">
    <property type="term" value="F:protein serine/threonine phosphatase activity"/>
    <property type="evidence" value="ECO:0007669"/>
    <property type="project" value="TreeGrafter"/>
</dbReference>
<feature type="compositionally biased region" description="Low complexity" evidence="2">
    <location>
        <begin position="689"/>
        <end position="707"/>
    </location>
</feature>
<dbReference type="AlphaFoldDB" id="A0A5J4VZY9"/>
<name>A0A5J4VZY9_9EUKA</name>
<dbReference type="PANTHER" id="PTHR11668:SF496">
    <property type="entry name" value="SERINE_THREONINE-PROTEIN PHOSPHATASE"/>
    <property type="match status" value="1"/>
</dbReference>
<protein>
    <submittedName>
        <fullName evidence="4">Putative serine/threonine protein phosphatase</fullName>
    </submittedName>
</protein>
<dbReference type="InterPro" id="IPR004843">
    <property type="entry name" value="Calcineurin-like_PHP"/>
</dbReference>
<dbReference type="InterPro" id="IPR050341">
    <property type="entry name" value="PP1_catalytic_subunit"/>
</dbReference>
<sequence length="771" mass="84703">MDALDRILKHAEKVGAKLTLNQLTPQVQQVLLRVIEANERHYTTLEKNNQQLEKTVIDLKNDPGAAKAKAPGETYTFADGTSDEDEETVATLENFTKAMRQNKALKEQMQQLTKQNQLLKQKLEQIRLDGEQPHYTVHEQAAIFKDTSSVPSTVNIAATEFGEEIYDESGLPPELNFPVVNKVATLLNRFEEKKYTHIQPLYQFADLFIQLAEEVRSLVAMENKVLEIRSPVYVFGDIHGNYRDLRFYLSRFNPTGRMGWLPHKLLFLGDYVDRGDHSIEVVARLFIDKICSRTKVFLLRGNHELSYVNSQLETYGQGCFRAQCQVAFRNRGDEPSQTKRSSVSMEEYLVLISPPCPTPPTPNPPIHPPQTVNIAKAQGMTRQETLLNFNPGMYAGDGKGKTGNSPQPTSSFAAQALALGASPSTVALLASSSVSGQGWQSITRDPRIDAIRSFPPSLPGTLQFHESCPLLSDLLWADPAPPDRQLDVNGYCVGVRGPDSVMFGQTAVDTFLRNSNLTLIIRGHEDQTDGMQLSLEGKVFTVFSSSNYREQNSGACLLCNDRKIHLVIKQGNMPKSMTHSTSGTRFPKLFSQPTNAELNQEHGGIIIGERETERDRERQKEKDKIASDLLKPQSMVHGGTLIAAPNVFRIGSPTGAQLTAPGTTNPGTGSGSQISPPNSSGRANQQLLQSAGNQSPQQQQRQTGAQSLNGTTQSNTAIAKKPDSASRRAVSPVGATQGQQQTRPAGAQGNAQTQQGQQPSADPKQRAVAKK</sequence>
<reference evidence="4 5" key="1">
    <citation type="submission" date="2019-03" db="EMBL/GenBank/DDBJ databases">
        <title>Single cell metagenomics reveals metabolic interactions within the superorganism composed of flagellate Streblomastix strix and complex community of Bacteroidetes bacteria on its surface.</title>
        <authorList>
            <person name="Treitli S.C."/>
            <person name="Kolisko M."/>
            <person name="Husnik F."/>
            <person name="Keeling P."/>
            <person name="Hampl V."/>
        </authorList>
    </citation>
    <scope>NUCLEOTIDE SEQUENCE [LARGE SCALE GENOMIC DNA]</scope>
    <source>
        <strain evidence="4">ST1C</strain>
    </source>
</reference>
<evidence type="ECO:0000313" key="4">
    <source>
        <dbReference type="EMBL" id="KAA6388142.1"/>
    </source>
</evidence>
<dbReference type="Pfam" id="PF00149">
    <property type="entry name" value="Metallophos"/>
    <property type="match status" value="1"/>
</dbReference>
<evidence type="ECO:0000256" key="1">
    <source>
        <dbReference type="SAM" id="Coils"/>
    </source>
</evidence>
<feature type="compositionally biased region" description="Polar residues" evidence="2">
    <location>
        <begin position="734"/>
        <end position="743"/>
    </location>
</feature>
<feature type="compositionally biased region" description="Polar residues" evidence="2">
    <location>
        <begin position="708"/>
        <end position="717"/>
    </location>
</feature>
<evidence type="ECO:0000313" key="5">
    <source>
        <dbReference type="Proteomes" id="UP000324800"/>
    </source>
</evidence>
<evidence type="ECO:0000259" key="3">
    <source>
        <dbReference type="SMART" id="SM00156"/>
    </source>
</evidence>
<dbReference type="CDD" id="cd00144">
    <property type="entry name" value="MPP_PPP_family"/>
    <property type="match status" value="1"/>
</dbReference>
<comment type="caution">
    <text evidence="4">The sequence shown here is derived from an EMBL/GenBank/DDBJ whole genome shotgun (WGS) entry which is preliminary data.</text>
</comment>
<feature type="domain" description="Serine/threonine specific protein phosphatases" evidence="3">
    <location>
        <begin position="203"/>
        <end position="573"/>
    </location>
</feature>
<dbReference type="GO" id="GO:0005737">
    <property type="term" value="C:cytoplasm"/>
    <property type="evidence" value="ECO:0007669"/>
    <property type="project" value="TreeGrafter"/>
</dbReference>
<feature type="coiled-coil region" evidence="1">
    <location>
        <begin position="35"/>
        <end position="62"/>
    </location>
</feature>
<keyword evidence="1" id="KW-0175">Coiled coil</keyword>
<dbReference type="Gene3D" id="3.60.21.10">
    <property type="match status" value="2"/>
</dbReference>
<feature type="compositionally biased region" description="Low complexity" evidence="2">
    <location>
        <begin position="745"/>
        <end position="758"/>
    </location>
</feature>
<dbReference type="InterPro" id="IPR006186">
    <property type="entry name" value="Ser/Thr-sp_prot-phosphatase"/>
</dbReference>
<dbReference type="EMBL" id="SNRW01004102">
    <property type="protein sequence ID" value="KAA6388142.1"/>
    <property type="molecule type" value="Genomic_DNA"/>
</dbReference>
<feature type="coiled-coil region" evidence="1">
    <location>
        <begin position="95"/>
        <end position="129"/>
    </location>
</feature>
<gene>
    <name evidence="4" type="ORF">EZS28_016332</name>
</gene>
<dbReference type="PANTHER" id="PTHR11668">
    <property type="entry name" value="SERINE/THREONINE PROTEIN PHOSPHATASE"/>
    <property type="match status" value="1"/>
</dbReference>
<accession>A0A5J4VZY9</accession>
<dbReference type="SUPFAM" id="SSF56300">
    <property type="entry name" value="Metallo-dependent phosphatases"/>
    <property type="match status" value="1"/>
</dbReference>
<feature type="region of interest" description="Disordered" evidence="2">
    <location>
        <begin position="653"/>
        <end position="771"/>
    </location>
</feature>
<dbReference type="OrthoDB" id="256429at2759"/>
<feature type="compositionally biased region" description="Polar residues" evidence="2">
    <location>
        <begin position="673"/>
        <end position="688"/>
    </location>
</feature>